<dbReference type="Proteomes" id="UP001142055">
    <property type="component" value="Chromosome 2"/>
</dbReference>
<comment type="subcellular location">
    <subcellularLocation>
        <location evidence="2">Nucleus</location>
    </subcellularLocation>
</comment>
<keyword evidence="2" id="KW-0540">Nuclease</keyword>
<dbReference type="EC" id="3.6.1.-" evidence="2"/>
<dbReference type="InterPro" id="IPR013961">
    <property type="entry name" value="RAI1"/>
</dbReference>
<keyword evidence="2" id="KW-0539">Nucleus</keyword>
<comment type="function">
    <text evidence="2">Decapping enzyme for NAD-capped RNAs: specifically hydrolyzes the nicotinamide adenine dinucleotide (NAD) cap from a subset of RNAs by removing the entire NAD moiety from the 5'-end of an NAD-capped RNA.</text>
</comment>
<accession>A0A9Q0MB86</accession>
<dbReference type="AlphaFoldDB" id="A0A9Q0MB86"/>
<dbReference type="GO" id="GO:0005829">
    <property type="term" value="C:cytosol"/>
    <property type="evidence" value="ECO:0007669"/>
    <property type="project" value="TreeGrafter"/>
</dbReference>
<keyword evidence="5" id="KW-1185">Reference proteome</keyword>
<dbReference type="GO" id="GO:0005634">
    <property type="term" value="C:nucleus"/>
    <property type="evidence" value="ECO:0007669"/>
    <property type="project" value="UniProtKB-SubCell"/>
</dbReference>
<evidence type="ECO:0000259" key="3">
    <source>
        <dbReference type="Pfam" id="PF08652"/>
    </source>
</evidence>
<keyword evidence="2" id="KW-0694">RNA-binding</keyword>
<comment type="similarity">
    <text evidence="1 2">Belongs to the DXO/Dom3Z family.</text>
</comment>
<dbReference type="PANTHER" id="PTHR12395:SF9">
    <property type="entry name" value="DECAPPING AND EXORIBONUCLEASE PROTEIN"/>
    <property type="match status" value="1"/>
</dbReference>
<dbReference type="GO" id="GO:0046872">
    <property type="term" value="F:metal ion binding"/>
    <property type="evidence" value="ECO:0007669"/>
    <property type="project" value="UniProtKB-KW"/>
</dbReference>
<feature type="domain" description="RAI1-like" evidence="3">
    <location>
        <begin position="38"/>
        <end position="372"/>
    </location>
</feature>
<dbReference type="EMBL" id="JAPWDV010000002">
    <property type="protein sequence ID" value="KAJ6220997.1"/>
    <property type="molecule type" value="Genomic_DNA"/>
</dbReference>
<keyword evidence="2" id="KW-0378">Hydrolase</keyword>
<keyword evidence="2" id="KW-0479">Metal-binding</keyword>
<keyword evidence="2" id="KW-0547">Nucleotide-binding</keyword>
<dbReference type="Pfam" id="PF08652">
    <property type="entry name" value="RAI1"/>
    <property type="match status" value="1"/>
</dbReference>
<dbReference type="InterPro" id="IPR039039">
    <property type="entry name" value="RAI1-like_fam"/>
</dbReference>
<proteinExistence type="inferred from homology"/>
<name>A0A9Q0MB86_BLOTA</name>
<reference evidence="4" key="1">
    <citation type="submission" date="2022-12" db="EMBL/GenBank/DDBJ databases">
        <title>Genome assemblies of Blomia tropicalis.</title>
        <authorList>
            <person name="Cui Y."/>
        </authorList>
    </citation>
    <scope>NUCLEOTIDE SEQUENCE</scope>
    <source>
        <tissue evidence="4">Adult mites</tissue>
    </source>
</reference>
<dbReference type="GO" id="GO:0004518">
    <property type="term" value="F:nuclease activity"/>
    <property type="evidence" value="ECO:0007669"/>
    <property type="project" value="UniProtKB-KW"/>
</dbReference>
<dbReference type="GO" id="GO:0003723">
    <property type="term" value="F:RNA binding"/>
    <property type="evidence" value="ECO:0007669"/>
    <property type="project" value="UniProtKB-KW"/>
</dbReference>
<sequence>MASSYSMKDLDPASYERKRSMSCNKESIEECDAMLAAPVKIGQYSLTVEKETEHREIIFNDSYLTYLWMPPKGEQYAFDLSESYDKFRHINWCAAANVKLDEFLQWIIKNRKQLFSCNDQKPLETDFITYRGVLTKILVTPFVRDKWLIGATKFKGTIYLCPYYEHVQLDKVGNEMSYGGLRFEHYLTRSNPNETNKTEPFTSKKEEYSVVMRSKVQSNLGKIYLMYAAEVDCLDLGKTDSNIMENFVEIKTTRHMRHENQIRNFQRFKLIKWWAQSYLIGVSKIICGYKDDRHVVDDIESMDVHQIPRKCAQHWSRRQCLNFLRQFLSFVQQTVVDDDPHQVYLFSNEDTNQISTRKLLISSHYQILPDWYIREWSKNSKNVDLL</sequence>
<dbReference type="GO" id="GO:0034353">
    <property type="term" value="F:mRNA 5'-diphosphatase activity"/>
    <property type="evidence" value="ECO:0007669"/>
    <property type="project" value="TreeGrafter"/>
</dbReference>
<dbReference type="GO" id="GO:0000166">
    <property type="term" value="F:nucleotide binding"/>
    <property type="evidence" value="ECO:0007669"/>
    <property type="project" value="UniProtKB-KW"/>
</dbReference>
<comment type="caution">
    <text evidence="4">The sequence shown here is derived from an EMBL/GenBank/DDBJ whole genome shotgun (WGS) entry which is preliminary data.</text>
</comment>
<evidence type="ECO:0000256" key="2">
    <source>
        <dbReference type="RuleBase" id="RU367113"/>
    </source>
</evidence>
<comment type="cofactor">
    <cofactor evidence="2">
        <name>a divalent metal cation</name>
        <dbReference type="ChEBI" id="CHEBI:60240"/>
    </cofactor>
</comment>
<evidence type="ECO:0000313" key="5">
    <source>
        <dbReference type="Proteomes" id="UP001142055"/>
    </source>
</evidence>
<dbReference type="PANTHER" id="PTHR12395">
    <property type="entry name" value="DOM-3 RELATED"/>
    <property type="match status" value="1"/>
</dbReference>
<evidence type="ECO:0000313" key="4">
    <source>
        <dbReference type="EMBL" id="KAJ6220997.1"/>
    </source>
</evidence>
<dbReference type="GO" id="GO:0000956">
    <property type="term" value="P:nuclear-transcribed mRNA catabolic process"/>
    <property type="evidence" value="ECO:0007669"/>
    <property type="project" value="TreeGrafter"/>
</dbReference>
<evidence type="ECO:0000256" key="1">
    <source>
        <dbReference type="ARBA" id="ARBA00006562"/>
    </source>
</evidence>
<organism evidence="4 5">
    <name type="scientific">Blomia tropicalis</name>
    <name type="common">Mite</name>
    <dbReference type="NCBI Taxonomy" id="40697"/>
    <lineage>
        <taxon>Eukaryota</taxon>
        <taxon>Metazoa</taxon>
        <taxon>Ecdysozoa</taxon>
        <taxon>Arthropoda</taxon>
        <taxon>Chelicerata</taxon>
        <taxon>Arachnida</taxon>
        <taxon>Acari</taxon>
        <taxon>Acariformes</taxon>
        <taxon>Sarcoptiformes</taxon>
        <taxon>Astigmata</taxon>
        <taxon>Glycyphagoidea</taxon>
        <taxon>Echimyopodidae</taxon>
        <taxon>Blomia</taxon>
    </lineage>
</organism>
<dbReference type="GO" id="GO:0110155">
    <property type="term" value="P:NAD-cap decapping"/>
    <property type="evidence" value="ECO:0007669"/>
    <property type="project" value="TreeGrafter"/>
</dbReference>
<gene>
    <name evidence="4" type="ORF">RDWZM_006809</name>
</gene>
<dbReference type="OMA" id="VICGMRN"/>
<protein>
    <recommendedName>
        <fullName evidence="2">Decapping nuclease</fullName>
        <ecNumber evidence="2">3.6.1.-</ecNumber>
    </recommendedName>
</protein>